<dbReference type="AlphaFoldDB" id="A0A1H9JZY9"/>
<dbReference type="Proteomes" id="UP000198634">
    <property type="component" value="Unassembled WGS sequence"/>
</dbReference>
<evidence type="ECO:0008006" key="3">
    <source>
        <dbReference type="Google" id="ProtNLM"/>
    </source>
</evidence>
<protein>
    <recommendedName>
        <fullName evidence="3">Transmembrane anchor protein</fullName>
    </recommendedName>
</protein>
<sequence length="207" mass="22505">MFNAEKPSLDELPSSAQLIRSTAIAAVSAVAILVTVVLPAEYNIDPTGIGGVIGLTEMGEIKTQLAEEAEADRLMELEAQDESSLMNDIFGFFVGAAHAQEAEIWRDETTFTLAPGDSAEWKLVMEEGQTVEYRMMVDGGRVNFDLHGHGGGKSVTYKKGRGSTGDEGQIVAAFDGEHGWFWRNRDNLVVTVTVQVRGEYAEFKDAS</sequence>
<organism evidence="1 2">
    <name type="scientific">Thalassovita taeanensis</name>
    <dbReference type="NCBI Taxonomy" id="657014"/>
    <lineage>
        <taxon>Bacteria</taxon>
        <taxon>Pseudomonadati</taxon>
        <taxon>Pseudomonadota</taxon>
        <taxon>Alphaproteobacteria</taxon>
        <taxon>Rhodobacterales</taxon>
        <taxon>Roseobacteraceae</taxon>
        <taxon>Thalassovita</taxon>
    </lineage>
</organism>
<reference evidence="1 2" key="1">
    <citation type="submission" date="2016-10" db="EMBL/GenBank/DDBJ databases">
        <authorList>
            <person name="de Groot N.N."/>
        </authorList>
    </citation>
    <scope>NUCLEOTIDE SEQUENCE [LARGE SCALE GENOMIC DNA]</scope>
    <source>
        <strain evidence="1 2">DSM 22007</strain>
    </source>
</reference>
<gene>
    <name evidence="1" type="ORF">SAMN04488092_116103</name>
</gene>
<evidence type="ECO:0000313" key="1">
    <source>
        <dbReference type="EMBL" id="SEQ92223.1"/>
    </source>
</evidence>
<dbReference type="STRING" id="657014.SAMN04488092_116103"/>
<dbReference type="RefSeq" id="WP_090271041.1">
    <property type="nucleotide sequence ID" value="NZ_FOEP01000016.1"/>
</dbReference>
<proteinExistence type="predicted"/>
<dbReference type="OrthoDB" id="952847at2"/>
<keyword evidence="2" id="KW-1185">Reference proteome</keyword>
<accession>A0A1H9JZY9</accession>
<name>A0A1H9JZY9_9RHOB</name>
<dbReference type="EMBL" id="FOEP01000016">
    <property type="protein sequence ID" value="SEQ92223.1"/>
    <property type="molecule type" value="Genomic_DNA"/>
</dbReference>
<evidence type="ECO:0000313" key="2">
    <source>
        <dbReference type="Proteomes" id="UP000198634"/>
    </source>
</evidence>